<name>A0A074U9C6_9RHOB</name>
<evidence type="ECO:0000256" key="10">
    <source>
        <dbReference type="HAMAP-Rule" id="MF_00061"/>
    </source>
</evidence>
<dbReference type="UniPathway" id="UPA00056">
    <property type="reaction ID" value="UER00094"/>
</dbReference>
<keyword evidence="4 10" id="KW-0808">Transferase</keyword>
<dbReference type="InterPro" id="IPR020568">
    <property type="entry name" value="Ribosomal_Su5_D2-typ_SF"/>
</dbReference>
<evidence type="ECO:0000313" key="14">
    <source>
        <dbReference type="Proteomes" id="UP000027725"/>
    </source>
</evidence>
<comment type="caution">
    <text evidence="13">The sequence shown here is derived from an EMBL/GenBank/DDBJ whole genome shotgun (WGS) entry which is preliminary data.</text>
</comment>
<evidence type="ECO:0000313" key="13">
    <source>
        <dbReference type="EMBL" id="KEP71262.1"/>
    </source>
</evidence>
<sequence>MSATDVFAPAKINLTLHVTGQRDDGYHLLDSLVVFAPVGDRLRLTPDGALSLQVDGPEAAGVPSDGSNLVLRAARMAGQESGQITLTKQLPASAGIGGGSSDAAAVLRALGRDVPPEQIAQLGADVPMCMKPRPQRVQGIGEQLSVAAIPSLPALLVNPRVSVPTPSVFKALRDKTNPPMPETLPKFADRSDCIDWLATQRNDLQVPAMMLTPAVGVVLEALHTLPGTRLARMSGSGATCFALFDDTEAMRFAEISLRAAHPDWWIASGLLGDQVQKSAPSMATQEA</sequence>
<dbReference type="RefSeq" id="WP_038061723.1">
    <property type="nucleotide sequence ID" value="NZ_FOVB01000001.1"/>
</dbReference>
<evidence type="ECO:0000259" key="12">
    <source>
        <dbReference type="Pfam" id="PF08544"/>
    </source>
</evidence>
<evidence type="ECO:0000256" key="2">
    <source>
        <dbReference type="ARBA" id="ARBA00012052"/>
    </source>
</evidence>
<gene>
    <name evidence="10" type="primary">ispE</name>
    <name evidence="13" type="ORF">DL1_06605</name>
</gene>
<keyword evidence="8 10" id="KW-0414">Isoprene biosynthesis</keyword>
<dbReference type="EMBL" id="JHEH01000002">
    <property type="protein sequence ID" value="KEP71262.1"/>
    <property type="molecule type" value="Genomic_DNA"/>
</dbReference>
<evidence type="ECO:0000256" key="4">
    <source>
        <dbReference type="ARBA" id="ARBA00022679"/>
    </source>
</evidence>
<dbReference type="InterPro" id="IPR014721">
    <property type="entry name" value="Ribsml_uS5_D2-typ_fold_subgr"/>
</dbReference>
<comment type="catalytic activity">
    <reaction evidence="10">
        <text>4-CDP-2-C-methyl-D-erythritol + ATP = 4-CDP-2-C-methyl-D-erythritol 2-phosphate + ADP + H(+)</text>
        <dbReference type="Rhea" id="RHEA:18437"/>
        <dbReference type="ChEBI" id="CHEBI:15378"/>
        <dbReference type="ChEBI" id="CHEBI:30616"/>
        <dbReference type="ChEBI" id="CHEBI:57823"/>
        <dbReference type="ChEBI" id="CHEBI:57919"/>
        <dbReference type="ChEBI" id="CHEBI:456216"/>
        <dbReference type="EC" id="2.7.1.148"/>
    </reaction>
</comment>
<dbReference type="STRING" id="1185766.SAMN05216224_101167"/>
<comment type="pathway">
    <text evidence="10">Isoprenoid biosynthesis; isopentenyl diphosphate biosynthesis via DXP pathway; isopentenyl diphosphate from 1-deoxy-D-xylulose 5-phosphate: step 3/6.</text>
</comment>
<feature type="binding site" evidence="10">
    <location>
        <begin position="91"/>
        <end position="101"/>
    </location>
    <ligand>
        <name>ATP</name>
        <dbReference type="ChEBI" id="CHEBI:30616"/>
    </ligand>
</feature>
<dbReference type="GO" id="GO:0050515">
    <property type="term" value="F:4-(cytidine 5'-diphospho)-2-C-methyl-D-erythritol kinase activity"/>
    <property type="evidence" value="ECO:0007669"/>
    <property type="project" value="UniProtKB-UniRule"/>
</dbReference>
<evidence type="ECO:0000256" key="1">
    <source>
        <dbReference type="ARBA" id="ARBA00009684"/>
    </source>
</evidence>
<dbReference type="HAMAP" id="MF_00061">
    <property type="entry name" value="IspE"/>
    <property type="match status" value="1"/>
</dbReference>
<evidence type="ECO:0000256" key="6">
    <source>
        <dbReference type="ARBA" id="ARBA00022777"/>
    </source>
</evidence>
<dbReference type="SUPFAM" id="SSF55060">
    <property type="entry name" value="GHMP Kinase, C-terminal domain"/>
    <property type="match status" value="1"/>
</dbReference>
<dbReference type="AlphaFoldDB" id="A0A074U9C6"/>
<comment type="function">
    <text evidence="10">Catalyzes the phosphorylation of the position 2 hydroxy group of 4-diphosphocytidyl-2C-methyl-D-erythritol.</text>
</comment>
<dbReference type="GO" id="GO:0019288">
    <property type="term" value="P:isopentenyl diphosphate biosynthetic process, methylerythritol 4-phosphate pathway"/>
    <property type="evidence" value="ECO:0007669"/>
    <property type="project" value="UniProtKB-UniRule"/>
</dbReference>
<keyword evidence="7 10" id="KW-0067">ATP-binding</keyword>
<feature type="domain" description="GHMP kinase C-terminal" evidence="12">
    <location>
        <begin position="200"/>
        <end position="249"/>
    </location>
</feature>
<evidence type="ECO:0000256" key="5">
    <source>
        <dbReference type="ARBA" id="ARBA00022741"/>
    </source>
</evidence>
<proteinExistence type="inferred from homology"/>
<dbReference type="Proteomes" id="UP000027725">
    <property type="component" value="Unassembled WGS sequence"/>
</dbReference>
<dbReference type="InterPro" id="IPR036554">
    <property type="entry name" value="GHMP_kinase_C_sf"/>
</dbReference>
<feature type="active site" evidence="10">
    <location>
        <position position="11"/>
    </location>
</feature>
<keyword evidence="14" id="KW-1185">Reference proteome</keyword>
<dbReference type="GO" id="GO:0016114">
    <property type="term" value="P:terpenoid biosynthetic process"/>
    <property type="evidence" value="ECO:0007669"/>
    <property type="project" value="InterPro"/>
</dbReference>
<comment type="similarity">
    <text evidence="1 10">Belongs to the GHMP kinase family. IspE subfamily.</text>
</comment>
<dbReference type="NCBIfam" id="NF011202">
    <property type="entry name" value="PRK14608.1"/>
    <property type="match status" value="1"/>
</dbReference>
<dbReference type="Gene3D" id="3.30.70.890">
    <property type="entry name" value="GHMP kinase, C-terminal domain"/>
    <property type="match status" value="1"/>
</dbReference>
<dbReference type="InterPro" id="IPR004424">
    <property type="entry name" value="IspE"/>
</dbReference>
<dbReference type="PANTHER" id="PTHR43527">
    <property type="entry name" value="4-DIPHOSPHOCYTIDYL-2-C-METHYL-D-ERYTHRITOL KINASE, CHLOROPLASTIC"/>
    <property type="match status" value="1"/>
</dbReference>
<dbReference type="SUPFAM" id="SSF54211">
    <property type="entry name" value="Ribosomal protein S5 domain 2-like"/>
    <property type="match status" value="1"/>
</dbReference>
<protein>
    <recommendedName>
        <fullName evidence="3 10">4-diphosphocytidyl-2-C-methyl-D-erythritol kinase</fullName>
        <shortName evidence="10">CMK</shortName>
        <ecNumber evidence="2 10">2.7.1.148</ecNumber>
    </recommendedName>
    <alternativeName>
        <fullName evidence="9 10">4-(cytidine-5'-diphospho)-2-C-methyl-D-erythritol kinase</fullName>
    </alternativeName>
</protein>
<feature type="active site" evidence="10">
    <location>
        <position position="125"/>
    </location>
</feature>
<dbReference type="PIRSF" id="PIRSF010376">
    <property type="entry name" value="IspE"/>
    <property type="match status" value="1"/>
</dbReference>
<dbReference type="InterPro" id="IPR013750">
    <property type="entry name" value="GHMP_kinase_C_dom"/>
</dbReference>
<organism evidence="13 14">
    <name type="scientific">Thioclava dalianensis</name>
    <dbReference type="NCBI Taxonomy" id="1185766"/>
    <lineage>
        <taxon>Bacteria</taxon>
        <taxon>Pseudomonadati</taxon>
        <taxon>Pseudomonadota</taxon>
        <taxon>Alphaproteobacteria</taxon>
        <taxon>Rhodobacterales</taxon>
        <taxon>Paracoccaceae</taxon>
        <taxon>Thioclava</taxon>
    </lineage>
</organism>
<dbReference type="PANTHER" id="PTHR43527:SF2">
    <property type="entry name" value="4-DIPHOSPHOCYTIDYL-2-C-METHYL-D-ERYTHRITOL KINASE, CHLOROPLASTIC"/>
    <property type="match status" value="1"/>
</dbReference>
<keyword evidence="6 10" id="KW-0418">Kinase</keyword>
<dbReference type="Gene3D" id="3.30.230.10">
    <property type="match status" value="1"/>
</dbReference>
<accession>A0A074U9C6</accession>
<evidence type="ECO:0000256" key="9">
    <source>
        <dbReference type="ARBA" id="ARBA00032554"/>
    </source>
</evidence>
<evidence type="ECO:0000259" key="11">
    <source>
        <dbReference type="Pfam" id="PF00288"/>
    </source>
</evidence>
<dbReference type="InterPro" id="IPR006204">
    <property type="entry name" value="GHMP_kinase_N_dom"/>
</dbReference>
<dbReference type="Pfam" id="PF00288">
    <property type="entry name" value="GHMP_kinases_N"/>
    <property type="match status" value="1"/>
</dbReference>
<dbReference type="OrthoDB" id="9809438at2"/>
<dbReference type="Pfam" id="PF08544">
    <property type="entry name" value="GHMP_kinases_C"/>
    <property type="match status" value="1"/>
</dbReference>
<feature type="domain" description="GHMP kinase N-terminal" evidence="11">
    <location>
        <begin position="68"/>
        <end position="126"/>
    </location>
</feature>
<evidence type="ECO:0000256" key="8">
    <source>
        <dbReference type="ARBA" id="ARBA00023229"/>
    </source>
</evidence>
<evidence type="ECO:0000256" key="3">
    <source>
        <dbReference type="ARBA" id="ARBA00017473"/>
    </source>
</evidence>
<dbReference type="GO" id="GO:0005524">
    <property type="term" value="F:ATP binding"/>
    <property type="evidence" value="ECO:0007669"/>
    <property type="project" value="UniProtKB-UniRule"/>
</dbReference>
<evidence type="ECO:0000256" key="7">
    <source>
        <dbReference type="ARBA" id="ARBA00022840"/>
    </source>
</evidence>
<keyword evidence="5 10" id="KW-0547">Nucleotide-binding</keyword>
<dbReference type="EC" id="2.7.1.148" evidence="2 10"/>
<reference evidence="13 14" key="1">
    <citation type="submission" date="2014-03" db="EMBL/GenBank/DDBJ databases">
        <title>The draft genome sequence of Thioclava dalianensis DLFJ1-1.</title>
        <authorList>
            <person name="Lai Q."/>
            <person name="Shao Z."/>
        </authorList>
    </citation>
    <scope>NUCLEOTIDE SEQUENCE [LARGE SCALE GENOMIC DNA]</scope>
    <source>
        <strain evidence="13 14">DLFJ1-1</strain>
    </source>
</reference>
<dbReference type="eggNOG" id="COG1947">
    <property type="taxonomic scope" value="Bacteria"/>
</dbReference>